<keyword evidence="3" id="KW-1185">Reference proteome</keyword>
<keyword evidence="1" id="KW-0472">Membrane</keyword>
<dbReference type="RefSeq" id="WP_165767398.1">
    <property type="nucleotide sequence ID" value="NZ_FWPT01000030.1"/>
</dbReference>
<dbReference type="AlphaFoldDB" id="A0A1X7AS95"/>
<gene>
    <name evidence="2" type="ORF">EHSB41UT_04802</name>
</gene>
<evidence type="ECO:0000256" key="1">
    <source>
        <dbReference type="SAM" id="Phobius"/>
    </source>
</evidence>
<dbReference type="Proteomes" id="UP000196573">
    <property type="component" value="Unassembled WGS sequence"/>
</dbReference>
<evidence type="ECO:0000313" key="2">
    <source>
        <dbReference type="EMBL" id="SMA50979.1"/>
    </source>
</evidence>
<feature type="transmembrane region" description="Helical" evidence="1">
    <location>
        <begin position="36"/>
        <end position="53"/>
    </location>
</feature>
<name>A0A1X7AS95_9GAMM</name>
<reference evidence="2 3" key="1">
    <citation type="submission" date="2017-03" db="EMBL/GenBank/DDBJ databases">
        <authorList>
            <person name="Afonso C.L."/>
            <person name="Miller P.J."/>
            <person name="Scott M.A."/>
            <person name="Spackman E."/>
            <person name="Goraichik I."/>
            <person name="Dimitrov K.M."/>
            <person name="Suarez D.L."/>
            <person name="Swayne D.E."/>
        </authorList>
    </citation>
    <scope>NUCLEOTIDE SEQUENCE [LARGE SCALE GENOMIC DNA]</scope>
    <source>
        <strain evidence="2">SB41UT1</strain>
    </source>
</reference>
<proteinExistence type="predicted"/>
<keyword evidence="1" id="KW-0812">Transmembrane</keyword>
<keyword evidence="1" id="KW-1133">Transmembrane helix</keyword>
<organism evidence="2 3">
    <name type="scientific">Parendozoicomonas haliclonae</name>
    <dbReference type="NCBI Taxonomy" id="1960125"/>
    <lineage>
        <taxon>Bacteria</taxon>
        <taxon>Pseudomonadati</taxon>
        <taxon>Pseudomonadota</taxon>
        <taxon>Gammaproteobacteria</taxon>
        <taxon>Oceanospirillales</taxon>
        <taxon>Endozoicomonadaceae</taxon>
        <taxon>Parendozoicomonas</taxon>
    </lineage>
</organism>
<evidence type="ECO:0000313" key="3">
    <source>
        <dbReference type="Proteomes" id="UP000196573"/>
    </source>
</evidence>
<sequence length="58" mass="6156">MKNILAVIILIFGLIGLATSSSNLPSGANPQFAIGYFLPSALIIAVGIILLTWKKKDK</sequence>
<protein>
    <submittedName>
        <fullName evidence="2">Uncharacterized protein</fullName>
    </submittedName>
</protein>
<accession>A0A1X7AS95</accession>
<dbReference type="EMBL" id="FWPT01000030">
    <property type="protein sequence ID" value="SMA50979.1"/>
    <property type="molecule type" value="Genomic_DNA"/>
</dbReference>